<dbReference type="AlphaFoldDB" id="A0A2T7PBI8"/>
<reference evidence="1 2" key="1">
    <citation type="submission" date="2018-04" db="EMBL/GenBank/DDBJ databases">
        <title>The genome of golden apple snail Pomacea canaliculata provides insight into stress tolerance and invasive adaptation.</title>
        <authorList>
            <person name="Liu C."/>
            <person name="Liu B."/>
            <person name="Ren Y."/>
            <person name="Zhang Y."/>
            <person name="Wang H."/>
            <person name="Li S."/>
            <person name="Jiang F."/>
            <person name="Yin L."/>
            <person name="Zhang G."/>
            <person name="Qian W."/>
            <person name="Fan W."/>
        </authorList>
    </citation>
    <scope>NUCLEOTIDE SEQUENCE [LARGE SCALE GENOMIC DNA]</scope>
    <source>
        <strain evidence="1">SZHN2017</strain>
        <tissue evidence="1">Muscle</tissue>
    </source>
</reference>
<sequence length="137" mass="14708">MKTLTANVFLKGDRKTVQAYGAAALRFRHHLLRMRLAFLPVVLCRRCLCPRASSTQSSSRGSGARTSPSVFPKTLSISGLGLPGDSTSSRPTALDTGIMIIKRVRLTTGAQLMGTYLTEEELLKSFSSSGFAPKSSA</sequence>
<evidence type="ECO:0000313" key="2">
    <source>
        <dbReference type="Proteomes" id="UP000245119"/>
    </source>
</evidence>
<gene>
    <name evidence="1" type="ORF">C0Q70_10056</name>
</gene>
<dbReference type="EMBL" id="PZQS01000005">
    <property type="protein sequence ID" value="PVD30781.1"/>
    <property type="molecule type" value="Genomic_DNA"/>
</dbReference>
<name>A0A2T7PBI8_POMCA</name>
<accession>A0A2T7PBI8</accession>
<comment type="caution">
    <text evidence="1">The sequence shown here is derived from an EMBL/GenBank/DDBJ whole genome shotgun (WGS) entry which is preliminary data.</text>
</comment>
<proteinExistence type="predicted"/>
<keyword evidence="2" id="KW-1185">Reference proteome</keyword>
<dbReference type="Proteomes" id="UP000245119">
    <property type="component" value="Linkage Group LG5"/>
</dbReference>
<evidence type="ECO:0000313" key="1">
    <source>
        <dbReference type="EMBL" id="PVD30781.1"/>
    </source>
</evidence>
<organism evidence="1 2">
    <name type="scientific">Pomacea canaliculata</name>
    <name type="common">Golden apple snail</name>
    <dbReference type="NCBI Taxonomy" id="400727"/>
    <lineage>
        <taxon>Eukaryota</taxon>
        <taxon>Metazoa</taxon>
        <taxon>Spiralia</taxon>
        <taxon>Lophotrochozoa</taxon>
        <taxon>Mollusca</taxon>
        <taxon>Gastropoda</taxon>
        <taxon>Caenogastropoda</taxon>
        <taxon>Architaenioglossa</taxon>
        <taxon>Ampullarioidea</taxon>
        <taxon>Ampullariidae</taxon>
        <taxon>Pomacea</taxon>
    </lineage>
</organism>
<protein>
    <submittedName>
        <fullName evidence="1">Uncharacterized protein</fullName>
    </submittedName>
</protein>